<dbReference type="Pfam" id="PF00018">
    <property type="entry name" value="SH3_1"/>
    <property type="match status" value="1"/>
</dbReference>
<dbReference type="Pfam" id="PF12026">
    <property type="entry name" value="CAS_C"/>
    <property type="match status" value="1"/>
</dbReference>
<dbReference type="InterPro" id="IPR001452">
    <property type="entry name" value="SH3_domain"/>
</dbReference>
<keyword evidence="8" id="KW-0965">Cell junction</keyword>
<keyword evidence="13" id="KW-1185">Reference proteome</keyword>
<feature type="compositionally biased region" description="Low complexity" evidence="10">
    <location>
        <begin position="284"/>
        <end position="295"/>
    </location>
</feature>
<evidence type="ECO:0000256" key="2">
    <source>
        <dbReference type="ARBA" id="ARBA00004496"/>
    </source>
</evidence>
<dbReference type="InterPro" id="IPR036028">
    <property type="entry name" value="SH3-like_dom_sf"/>
</dbReference>
<dbReference type="Gene3D" id="1.20.120.230">
    <property type="entry name" value="Alpha-catenin/vinculin-like"/>
    <property type="match status" value="1"/>
</dbReference>
<comment type="subcellular location">
    <subcellularLocation>
        <location evidence="1">Cell junction</location>
        <location evidence="1">Focal adhesion</location>
    </subcellularLocation>
    <subcellularLocation>
        <location evidence="2">Cytoplasm</location>
    </subcellularLocation>
</comment>
<dbReference type="PANTHER" id="PTHR10654">
    <property type="entry name" value="CAS SCAFFOLDING PROTEIN"/>
    <property type="match status" value="1"/>
</dbReference>
<feature type="compositionally biased region" description="Polar residues" evidence="10">
    <location>
        <begin position="871"/>
        <end position="893"/>
    </location>
</feature>
<comment type="caution">
    <text evidence="12">The sequence shown here is derived from an EMBL/GenBank/DDBJ whole genome shotgun (WGS) entry which is preliminary data.</text>
</comment>
<dbReference type="InterPro" id="IPR021901">
    <property type="entry name" value="CAS_C"/>
</dbReference>
<feature type="region of interest" description="Disordered" evidence="10">
    <location>
        <begin position="331"/>
        <end position="381"/>
    </location>
</feature>
<organism evidence="12 13">
    <name type="scientific">Cirrhinus molitorella</name>
    <name type="common">mud carp</name>
    <dbReference type="NCBI Taxonomy" id="172907"/>
    <lineage>
        <taxon>Eukaryota</taxon>
        <taxon>Metazoa</taxon>
        <taxon>Chordata</taxon>
        <taxon>Craniata</taxon>
        <taxon>Vertebrata</taxon>
        <taxon>Euteleostomi</taxon>
        <taxon>Actinopterygii</taxon>
        <taxon>Neopterygii</taxon>
        <taxon>Teleostei</taxon>
        <taxon>Ostariophysi</taxon>
        <taxon>Cypriniformes</taxon>
        <taxon>Cyprinidae</taxon>
        <taxon>Labeoninae</taxon>
        <taxon>Labeonini</taxon>
        <taxon>Cirrhinus</taxon>
    </lineage>
</organism>
<dbReference type="InterPro" id="IPR035745">
    <property type="entry name" value="BCAR1_SH3"/>
</dbReference>
<feature type="region of interest" description="Disordered" evidence="10">
    <location>
        <begin position="284"/>
        <end position="310"/>
    </location>
</feature>
<name>A0ABR3LYL7_9TELE</name>
<feature type="compositionally biased region" description="Polar residues" evidence="10">
    <location>
        <begin position="668"/>
        <end position="684"/>
    </location>
</feature>
<reference evidence="12 13" key="1">
    <citation type="submission" date="2023-09" db="EMBL/GenBank/DDBJ databases">
        <authorList>
            <person name="Wang M."/>
        </authorList>
    </citation>
    <scope>NUCLEOTIDE SEQUENCE [LARGE SCALE GENOMIC DNA]</scope>
    <source>
        <strain evidence="12">GT-2023</strain>
        <tissue evidence="12">Liver</tissue>
    </source>
</reference>
<evidence type="ECO:0000256" key="1">
    <source>
        <dbReference type="ARBA" id="ARBA00004246"/>
    </source>
</evidence>
<dbReference type="Proteomes" id="UP001558613">
    <property type="component" value="Unassembled WGS sequence"/>
</dbReference>
<keyword evidence="4 9" id="KW-0728">SH3 domain</keyword>
<feature type="compositionally biased region" description="Low complexity" evidence="10">
    <location>
        <begin position="364"/>
        <end position="375"/>
    </location>
</feature>
<evidence type="ECO:0000313" key="13">
    <source>
        <dbReference type="Proteomes" id="UP001558613"/>
    </source>
</evidence>
<keyword evidence="6" id="KW-0597">Phosphoprotein</keyword>
<gene>
    <name evidence="12" type="ORF">QQF64_012329</name>
</gene>
<feature type="region of interest" description="Disordered" evidence="10">
    <location>
        <begin position="862"/>
        <end position="916"/>
    </location>
</feature>
<dbReference type="PROSITE" id="PS50002">
    <property type="entry name" value="SH3"/>
    <property type="match status" value="1"/>
</dbReference>
<dbReference type="InterPro" id="IPR038319">
    <property type="entry name" value="Serine_rich_sf"/>
</dbReference>
<evidence type="ECO:0000256" key="6">
    <source>
        <dbReference type="ARBA" id="ARBA00022553"/>
    </source>
</evidence>
<dbReference type="Pfam" id="PF08824">
    <property type="entry name" value="Serine_rich"/>
    <property type="match status" value="1"/>
</dbReference>
<proteinExistence type="inferred from homology"/>
<evidence type="ECO:0000256" key="10">
    <source>
        <dbReference type="SAM" id="MobiDB-lite"/>
    </source>
</evidence>
<evidence type="ECO:0000256" key="3">
    <source>
        <dbReference type="ARBA" id="ARBA00007848"/>
    </source>
</evidence>
<evidence type="ECO:0000313" key="12">
    <source>
        <dbReference type="EMBL" id="KAL1256784.1"/>
    </source>
</evidence>
<protein>
    <recommendedName>
        <fullName evidence="11">SH3 domain-containing protein</fullName>
    </recommendedName>
</protein>
<evidence type="ECO:0000256" key="8">
    <source>
        <dbReference type="ARBA" id="ARBA00022949"/>
    </source>
</evidence>
<dbReference type="PRINTS" id="PR00452">
    <property type="entry name" value="SH3DOMAIN"/>
</dbReference>
<sequence length="1127" mass="126350">MNLISVCVYNVSGYRGKRESESKNVQLCQQQVDSSKPYRVFYLCRQELHWTVALFPRRPQSETRTLCRHENIESTGNTLSSKLISMTTYRYRVYVSCRPVFSKYDNTRAERGEKVWNVECLVVETHSNYYIERSVSPVRENRIQQVRNEPRQQGSLRAHTRTHVSFPPLPFQVFCKMFDCLQGSPAEIASRTLNPSSAGSGTLLEHLPTETLNVLAKALYDNVAESPDELSFRKGDIMTVLERDTQGLEGWWLCSLHGRQGIVPGNRLKILVGMYDKQQQQQLQQLTSQASPTQSHLNLPQSAYNKLPPSSQYTAMHPAFSSSSANSANPDGVYMLPPSHGLPTPSSLYQVPTGPQPPQPQPKAPALAQKQSQAQYPSTPQDVYQVPPSINVPGQDIYQVPPTVGGPCPGQDVYQVPPSVNQTQDVYQIPPSIERSWDSPKPLGKVVVPTRVGQMYVYDTGKNEQDEYDVPRHLPPTQDIYDVPPTRTQYNQQVYDTPPMAMKGPPSRDGQEIYDTPPSVDKSQLHYQQTVYDIPPSVSKDVPDGPIREETYDVPPHFAKMKSLENQNQAYLSQIPGGPEPPIPEDVYDVPPPQLIGKRQPEGQEIYDIPASLRKGGPQDHHPADVYDFPRERPAGEESGDYVYDVPPQVVRDAAATEELTVSFKRLSASSTGSTRSNLSTSSLDMVPVRESSGPGRLLLLDLDQAMERLSRHQQAVESSVSLLMSFISGNWRSPTQMESNLPAIRQAVDRIRVAVRDLLEFARGAVANATQATDRTLQTKLSKQVQKMEEAFQGLVRYSQALESLGWSPAALMAPPTGTGGDDLDRLVMCARGVPDDTKQLASFLHGNASLLFKRTNKQQQLPLPPVPHTDNNNISAYQSGTPERANIQSRPLPSPPKFSAEEETQDRPYETTEEGWMEDYDYVHLQGKEEFEKNQRQLLEKGSIKHNKTLLEQQQLKQFERLEQEVSRPINNDISGWTPPSQYPQTPRSKLCMGDRQLLLFYMEQCEANITTLTNAIDAFYSSINNNQPPKIFVAHSKFVILSAHKLVFIGDTLSRQAKSPDVRTRVAQHSNTLCEKLKDIVVSTKTAALQYPSPGAARDMTERVRELAGCTQQFRMALNQLLAM</sequence>
<feature type="compositionally biased region" description="Polar residues" evidence="10">
    <location>
        <begin position="296"/>
        <end position="310"/>
    </location>
</feature>
<dbReference type="EMBL" id="JAYMGO010000018">
    <property type="protein sequence ID" value="KAL1256784.1"/>
    <property type="molecule type" value="Genomic_DNA"/>
</dbReference>
<dbReference type="Gene3D" id="1.20.120.830">
    <property type="entry name" value="Serine-rich domain"/>
    <property type="match status" value="1"/>
</dbReference>
<feature type="region of interest" description="Disordered" evidence="10">
    <location>
        <begin position="668"/>
        <end position="690"/>
    </location>
</feature>
<dbReference type="Gene3D" id="2.30.30.40">
    <property type="entry name" value="SH3 Domains"/>
    <property type="match status" value="1"/>
</dbReference>
<dbReference type="SMART" id="SM00326">
    <property type="entry name" value="SH3"/>
    <property type="match status" value="1"/>
</dbReference>
<feature type="compositionally biased region" description="Pro residues" evidence="10">
    <location>
        <begin position="354"/>
        <end position="363"/>
    </location>
</feature>
<evidence type="ECO:0000256" key="9">
    <source>
        <dbReference type="PROSITE-ProRule" id="PRU00192"/>
    </source>
</evidence>
<evidence type="ECO:0000256" key="5">
    <source>
        <dbReference type="ARBA" id="ARBA00022490"/>
    </source>
</evidence>
<dbReference type="CDD" id="cd12001">
    <property type="entry name" value="SH3_BCAR1"/>
    <property type="match status" value="1"/>
</dbReference>
<dbReference type="SUPFAM" id="SSF50044">
    <property type="entry name" value="SH3-domain"/>
    <property type="match status" value="1"/>
</dbReference>
<evidence type="ECO:0000256" key="7">
    <source>
        <dbReference type="ARBA" id="ARBA00022889"/>
    </source>
</evidence>
<dbReference type="PANTHER" id="PTHR10654:SF15">
    <property type="entry name" value="BREAST CANCER ANTI-ESTROGEN RESISTANCE PROTEIN 1"/>
    <property type="match status" value="1"/>
</dbReference>
<evidence type="ECO:0000259" key="11">
    <source>
        <dbReference type="PROSITE" id="PS50002"/>
    </source>
</evidence>
<dbReference type="InterPro" id="IPR014928">
    <property type="entry name" value="Serine_rich_dom"/>
</dbReference>
<dbReference type="InterPro" id="IPR037362">
    <property type="entry name" value="CAS_fam"/>
</dbReference>
<evidence type="ECO:0000256" key="4">
    <source>
        <dbReference type="ARBA" id="ARBA00022443"/>
    </source>
</evidence>
<keyword evidence="7" id="KW-0130">Cell adhesion</keyword>
<comment type="similarity">
    <text evidence="3">Belongs to the CAS family.</text>
</comment>
<dbReference type="CDD" id="cd11552">
    <property type="entry name" value="Serine_rich_BCAR1"/>
    <property type="match status" value="1"/>
</dbReference>
<feature type="domain" description="SH3" evidence="11">
    <location>
        <begin position="211"/>
        <end position="273"/>
    </location>
</feature>
<accession>A0ABR3LYL7</accession>
<keyword evidence="5" id="KW-0963">Cytoplasm</keyword>